<reference evidence="1 2" key="1">
    <citation type="submission" date="2015-10" db="EMBL/GenBank/DDBJ databases">
        <title>Draft genome sequence of Streptomyces bungoensis DSM 41781, type strain for the species Streptomyces bungoensis.</title>
        <authorList>
            <person name="Ruckert C."/>
            <person name="Winkler A."/>
            <person name="Kalinowski J."/>
            <person name="Kampfer P."/>
            <person name="Glaeser S."/>
        </authorList>
    </citation>
    <scope>NUCLEOTIDE SEQUENCE [LARGE SCALE GENOMIC DNA]</scope>
    <source>
        <strain evidence="1 2">DSM 41781</strain>
    </source>
</reference>
<proteinExistence type="predicted"/>
<protein>
    <submittedName>
        <fullName evidence="1">Uncharacterized protein</fullName>
    </submittedName>
</protein>
<gene>
    <name evidence="1" type="ORF">AQJ66_09145</name>
</gene>
<sequence length="112" mass="13060">MYAVQLSDFVDPSIKEEIIQAADEKFKGVLDRHFFESDDLDSSLLGYGLDYIRQYDDWQERWPMASDFMTYPDLESEDGEFEDSEEAFDVDPEYIDGEAYLIMSSLRIVNDA</sequence>
<evidence type="ECO:0000313" key="2">
    <source>
        <dbReference type="Proteomes" id="UP000053024"/>
    </source>
</evidence>
<organism evidence="1 2">
    <name type="scientific">Streptomyces bungoensis</name>
    <dbReference type="NCBI Taxonomy" id="285568"/>
    <lineage>
        <taxon>Bacteria</taxon>
        <taxon>Bacillati</taxon>
        <taxon>Actinomycetota</taxon>
        <taxon>Actinomycetes</taxon>
        <taxon>Kitasatosporales</taxon>
        <taxon>Streptomycetaceae</taxon>
        <taxon>Streptomyces</taxon>
    </lineage>
</organism>
<dbReference type="EMBL" id="LMWX01000013">
    <property type="protein sequence ID" value="KUN87786.1"/>
    <property type="molecule type" value="Genomic_DNA"/>
</dbReference>
<comment type="caution">
    <text evidence="1">The sequence shown here is derived from an EMBL/GenBank/DDBJ whole genome shotgun (WGS) entry which is preliminary data.</text>
</comment>
<evidence type="ECO:0000313" key="1">
    <source>
        <dbReference type="EMBL" id="KUN87786.1"/>
    </source>
</evidence>
<accession>A0A101T8T3</accession>
<dbReference type="Proteomes" id="UP000053024">
    <property type="component" value="Unassembled WGS sequence"/>
</dbReference>
<dbReference type="AlphaFoldDB" id="A0A101T8T3"/>
<keyword evidence="2" id="KW-1185">Reference proteome</keyword>
<name>A0A101T8T3_9ACTN</name>